<dbReference type="SUPFAM" id="SSF56059">
    <property type="entry name" value="Glutathione synthetase ATP-binding domain-like"/>
    <property type="match status" value="1"/>
</dbReference>
<dbReference type="InterPro" id="IPR053269">
    <property type="entry name" value="Asp-Met_ligase"/>
</dbReference>
<evidence type="ECO:0000313" key="4">
    <source>
        <dbReference type="Proteomes" id="UP000562929"/>
    </source>
</evidence>
<dbReference type="PANTHER" id="PTHR37018">
    <property type="entry name" value="CULTURE SPECIFIC PROTEIN, PUTATIVE (AFU_ORTHOLOGUE AFUA_2G00130)-RELATED"/>
    <property type="match status" value="1"/>
</dbReference>
<dbReference type="Pfam" id="PF02655">
    <property type="entry name" value="ATP-grasp_3"/>
    <property type="match status" value="1"/>
</dbReference>
<dbReference type="AlphaFoldDB" id="A0A8H4Q780"/>
<sequence length="462" mass="50961">MAPPIIEFDATLKDLYQLDSGKLYANFTHPFGQVQYSRGLPTSSKYTFQDPRNNSENVEAARIFIHVVAQFFTMVAGAINVVMFDIDMPGLTQGPDLQARADTEAVLGQIARQQKPYVKHVQKSSEILLPPDAIISSVGPIDCLEHLPSLVSFDAHYRALSKRELALSGVPTPRTDVIDTILDALQVQDPQLRAAEVRRMLEPVEQKPVPFVVKLPQSSAGRGTFIVRNQHDRYETVNELGVEVDRMLCKLTDANTHLRPVCLLVQEMVAGSALAISMFVSKAGDALVTSCCDQEIGPQGSYSGGHIDYSQQPRLKDEYTPIANQVAAYMHRLGYHGPIGFDAMTGPQGEHLVIDMNARVTGSFALGLLKGFFRTARGFNNVSVMIQMSLIIGLDEFRSRFSDEIDEGRLVIGGWCRKTTRKSCMAVILVAGEEQESMVALAKRIKALDKPDPSDEPLNEDI</sequence>
<dbReference type="PANTHER" id="PTHR37018:SF1">
    <property type="entry name" value="CULTURE SPECIFIC PROTEIN, PUTATIVE (AFU_ORTHOLOGUE AFUA_2G00130)-RELATED"/>
    <property type="match status" value="1"/>
</dbReference>
<dbReference type="EMBL" id="JAACLJ010000004">
    <property type="protein sequence ID" value="KAF4587913.1"/>
    <property type="molecule type" value="Genomic_DNA"/>
</dbReference>
<dbReference type="Gene3D" id="3.30.470.20">
    <property type="entry name" value="ATP-grasp fold, B domain"/>
    <property type="match status" value="1"/>
</dbReference>
<dbReference type="InterPro" id="IPR003806">
    <property type="entry name" value="ATP-grasp_PylC-type"/>
</dbReference>
<dbReference type="InterPro" id="IPR011761">
    <property type="entry name" value="ATP-grasp"/>
</dbReference>
<gene>
    <name evidence="3" type="ORF">GQ602_004606</name>
</gene>
<evidence type="ECO:0000313" key="3">
    <source>
        <dbReference type="EMBL" id="KAF4587913.1"/>
    </source>
</evidence>
<accession>A0A8H4Q780</accession>
<keyword evidence="1" id="KW-0547">Nucleotide-binding</keyword>
<dbReference type="PROSITE" id="PS50975">
    <property type="entry name" value="ATP_GRASP"/>
    <property type="match status" value="1"/>
</dbReference>
<organism evidence="3 4">
    <name type="scientific">Ophiocordyceps camponoti-floridani</name>
    <dbReference type="NCBI Taxonomy" id="2030778"/>
    <lineage>
        <taxon>Eukaryota</taxon>
        <taxon>Fungi</taxon>
        <taxon>Dikarya</taxon>
        <taxon>Ascomycota</taxon>
        <taxon>Pezizomycotina</taxon>
        <taxon>Sordariomycetes</taxon>
        <taxon>Hypocreomycetidae</taxon>
        <taxon>Hypocreales</taxon>
        <taxon>Ophiocordycipitaceae</taxon>
        <taxon>Ophiocordyceps</taxon>
    </lineage>
</organism>
<dbReference type="GO" id="GO:0046872">
    <property type="term" value="F:metal ion binding"/>
    <property type="evidence" value="ECO:0007669"/>
    <property type="project" value="InterPro"/>
</dbReference>
<protein>
    <submittedName>
        <fullName evidence="3">ATP-grasp domain-containing protein</fullName>
    </submittedName>
</protein>
<name>A0A8H4Q780_9HYPO</name>
<evidence type="ECO:0000256" key="1">
    <source>
        <dbReference type="PROSITE-ProRule" id="PRU00409"/>
    </source>
</evidence>
<reference evidence="3 4" key="1">
    <citation type="journal article" date="2020" name="G3 (Bethesda)">
        <title>Genetic Underpinnings of Host Manipulation by Ophiocordyceps as Revealed by Comparative Transcriptomics.</title>
        <authorList>
            <person name="Will I."/>
            <person name="Das B."/>
            <person name="Trinh T."/>
            <person name="Brachmann A."/>
            <person name="Ohm R.A."/>
            <person name="de Bekker C."/>
        </authorList>
    </citation>
    <scope>NUCLEOTIDE SEQUENCE [LARGE SCALE GENOMIC DNA]</scope>
    <source>
        <strain evidence="3 4">EC05</strain>
    </source>
</reference>
<evidence type="ECO:0000259" key="2">
    <source>
        <dbReference type="PROSITE" id="PS50975"/>
    </source>
</evidence>
<keyword evidence="1" id="KW-0067">ATP-binding</keyword>
<proteinExistence type="predicted"/>
<feature type="domain" description="ATP-grasp" evidence="2">
    <location>
        <begin position="162"/>
        <end position="390"/>
    </location>
</feature>
<comment type="caution">
    <text evidence="3">The sequence shown here is derived from an EMBL/GenBank/DDBJ whole genome shotgun (WGS) entry which is preliminary data.</text>
</comment>
<dbReference type="GO" id="GO:0005524">
    <property type="term" value="F:ATP binding"/>
    <property type="evidence" value="ECO:0007669"/>
    <property type="project" value="UniProtKB-UniRule"/>
</dbReference>
<keyword evidence="4" id="KW-1185">Reference proteome</keyword>
<dbReference type="OrthoDB" id="5946236at2759"/>
<dbReference type="Proteomes" id="UP000562929">
    <property type="component" value="Unassembled WGS sequence"/>
</dbReference>